<dbReference type="EMBL" id="FNPI01000004">
    <property type="protein sequence ID" value="SDY91704.1"/>
    <property type="molecule type" value="Genomic_DNA"/>
</dbReference>
<dbReference type="GO" id="GO:0003677">
    <property type="term" value="F:DNA binding"/>
    <property type="evidence" value="ECO:0007669"/>
    <property type="project" value="UniProtKB-KW"/>
</dbReference>
<proteinExistence type="predicted"/>
<keyword evidence="1" id="KW-0238">DNA-binding</keyword>
<evidence type="ECO:0000259" key="2">
    <source>
        <dbReference type="PROSITE" id="PS50943"/>
    </source>
</evidence>
<dbReference type="SUPFAM" id="SSF47413">
    <property type="entry name" value="lambda repressor-like DNA-binding domains"/>
    <property type="match status" value="1"/>
</dbReference>
<dbReference type="STRING" id="1503961.SAMN05421736_104183"/>
<evidence type="ECO:0000313" key="4">
    <source>
        <dbReference type="Proteomes" id="UP000198935"/>
    </source>
</evidence>
<dbReference type="InterPro" id="IPR001387">
    <property type="entry name" value="Cro/C1-type_HTH"/>
</dbReference>
<dbReference type="CDD" id="cd00093">
    <property type="entry name" value="HTH_XRE"/>
    <property type="match status" value="1"/>
</dbReference>
<dbReference type="PROSITE" id="PS50943">
    <property type="entry name" value="HTH_CROC1"/>
    <property type="match status" value="1"/>
</dbReference>
<feature type="domain" description="HTH cro/C1-type" evidence="2">
    <location>
        <begin position="26"/>
        <end position="80"/>
    </location>
</feature>
<reference evidence="4" key="1">
    <citation type="submission" date="2016-10" db="EMBL/GenBank/DDBJ databases">
        <authorList>
            <person name="Varghese N."/>
            <person name="Submissions S."/>
        </authorList>
    </citation>
    <scope>NUCLEOTIDE SEQUENCE [LARGE SCALE GENOMIC DNA]</scope>
    <source>
        <strain evidence="4">SP</strain>
    </source>
</reference>
<dbReference type="PANTHER" id="PTHR46558:SF9">
    <property type="entry name" value="TRANSCRIPTIONAL REGULATOR, PBSX FAMILY"/>
    <property type="match status" value="1"/>
</dbReference>
<dbReference type="AlphaFoldDB" id="A0A1H3NS89"/>
<gene>
    <name evidence="3" type="ORF">SAMN05421736_104183</name>
</gene>
<dbReference type="PANTHER" id="PTHR46558">
    <property type="entry name" value="TRACRIPTIONAL REGULATORY PROTEIN-RELATED-RELATED"/>
    <property type="match status" value="1"/>
</dbReference>
<dbReference type="Gene3D" id="1.10.260.40">
    <property type="entry name" value="lambda repressor-like DNA-binding domains"/>
    <property type="match status" value="1"/>
</dbReference>
<protein>
    <submittedName>
        <fullName evidence="3">Putative transcriptional regulator</fullName>
    </submittedName>
</protein>
<sequence>MVCVKITLHFQRKGVIETTMPVNNNVKELRRQLQITQLKMAEDLHITRQTIIAIEKNKYNPSLELALKIADYFHVPFGEVFQLTGEDES</sequence>
<dbReference type="InterPro" id="IPR010982">
    <property type="entry name" value="Lambda_DNA-bd_dom_sf"/>
</dbReference>
<organism evidence="3 4">
    <name type="scientific">Evansella caseinilytica</name>
    <dbReference type="NCBI Taxonomy" id="1503961"/>
    <lineage>
        <taxon>Bacteria</taxon>
        <taxon>Bacillati</taxon>
        <taxon>Bacillota</taxon>
        <taxon>Bacilli</taxon>
        <taxon>Bacillales</taxon>
        <taxon>Bacillaceae</taxon>
        <taxon>Evansella</taxon>
    </lineage>
</organism>
<accession>A0A1H3NS89</accession>
<evidence type="ECO:0000256" key="1">
    <source>
        <dbReference type="ARBA" id="ARBA00023125"/>
    </source>
</evidence>
<name>A0A1H3NS89_9BACI</name>
<keyword evidence="4" id="KW-1185">Reference proteome</keyword>
<dbReference type="Proteomes" id="UP000198935">
    <property type="component" value="Unassembled WGS sequence"/>
</dbReference>
<dbReference type="Pfam" id="PF01381">
    <property type="entry name" value="HTH_3"/>
    <property type="match status" value="1"/>
</dbReference>
<dbReference type="SMART" id="SM00530">
    <property type="entry name" value="HTH_XRE"/>
    <property type="match status" value="1"/>
</dbReference>
<evidence type="ECO:0000313" key="3">
    <source>
        <dbReference type="EMBL" id="SDY91704.1"/>
    </source>
</evidence>